<comment type="subunit">
    <text evidence="6">Component of the NOP7 complex, composed of ERB1, NOP7 and YTM1. Within the NOP7 complex ERB1 appears to interact directly with NOP7 and YTM1. The NOP7 complex also associates with the 66S pre-ribosome.</text>
</comment>
<evidence type="ECO:0000313" key="10">
    <source>
        <dbReference type="EMBL" id="KAF9531251.1"/>
    </source>
</evidence>
<evidence type="ECO:0000256" key="4">
    <source>
        <dbReference type="ARBA" id="ARBA00022737"/>
    </source>
</evidence>
<dbReference type="Pfam" id="PF00400">
    <property type="entry name" value="WD40"/>
    <property type="match status" value="4"/>
</dbReference>
<evidence type="ECO:0000256" key="1">
    <source>
        <dbReference type="ARBA" id="ARBA00022517"/>
    </source>
</evidence>
<feature type="region of interest" description="Disordered" evidence="8">
    <location>
        <begin position="227"/>
        <end position="260"/>
    </location>
</feature>
<comment type="subcellular location">
    <subcellularLocation>
        <location evidence="6">Nucleus</location>
        <location evidence="6">Nucleolus</location>
    </subcellularLocation>
    <subcellularLocation>
        <location evidence="6">Nucleus</location>
        <location evidence="6">Nucleoplasm</location>
    </subcellularLocation>
</comment>
<reference evidence="10" key="1">
    <citation type="submission" date="2020-11" db="EMBL/GenBank/DDBJ databases">
        <authorList>
            <consortium name="DOE Joint Genome Institute"/>
            <person name="Ahrendt S."/>
            <person name="Riley R."/>
            <person name="Andreopoulos W."/>
            <person name="Labutti K."/>
            <person name="Pangilinan J."/>
            <person name="Ruiz-Duenas F.J."/>
            <person name="Barrasa J.M."/>
            <person name="Sanchez-Garcia M."/>
            <person name="Camarero S."/>
            <person name="Miyauchi S."/>
            <person name="Serrano A."/>
            <person name="Linde D."/>
            <person name="Babiker R."/>
            <person name="Drula E."/>
            <person name="Ayuso-Fernandez I."/>
            <person name="Pacheco R."/>
            <person name="Padilla G."/>
            <person name="Ferreira P."/>
            <person name="Barriuso J."/>
            <person name="Kellner H."/>
            <person name="Castanera R."/>
            <person name="Alfaro M."/>
            <person name="Ramirez L."/>
            <person name="Pisabarro A.G."/>
            <person name="Kuo A."/>
            <person name="Tritt A."/>
            <person name="Lipzen A."/>
            <person name="He G."/>
            <person name="Yan M."/>
            <person name="Ng V."/>
            <person name="Cullen D."/>
            <person name="Martin F."/>
            <person name="Rosso M.-N."/>
            <person name="Henrissat B."/>
            <person name="Hibbett D."/>
            <person name="Martinez A.T."/>
            <person name="Grigoriev I.V."/>
        </authorList>
    </citation>
    <scope>NUCLEOTIDE SEQUENCE</scope>
    <source>
        <strain evidence="10">CBS 506.95</strain>
    </source>
</reference>
<evidence type="ECO:0000256" key="7">
    <source>
        <dbReference type="PROSITE-ProRule" id="PRU00221"/>
    </source>
</evidence>
<dbReference type="HAMAP" id="MF_03029">
    <property type="entry name" value="WDR12"/>
    <property type="match status" value="1"/>
</dbReference>
<dbReference type="Pfam" id="PF08154">
    <property type="entry name" value="NLE"/>
    <property type="match status" value="1"/>
</dbReference>
<evidence type="ECO:0000259" key="9">
    <source>
        <dbReference type="Pfam" id="PF08154"/>
    </source>
</evidence>
<feature type="repeat" description="WD" evidence="7">
    <location>
        <begin position="260"/>
        <end position="302"/>
    </location>
</feature>
<comment type="function">
    <text evidence="6">Component of the NOP7 complex, which is required for maturation of the 25S and 5.8S ribosomal RNAs and formation of the 60S ribosome.</text>
</comment>
<dbReference type="PROSITE" id="PS50082">
    <property type="entry name" value="WD_REPEATS_2"/>
    <property type="match status" value="3"/>
</dbReference>
<feature type="domain" description="NLE" evidence="9">
    <location>
        <begin position="10"/>
        <end position="68"/>
    </location>
</feature>
<dbReference type="PRINTS" id="PR00320">
    <property type="entry name" value="GPROTEINBRPT"/>
</dbReference>
<keyword evidence="11" id="KW-1185">Reference proteome</keyword>
<feature type="compositionally biased region" description="Basic and acidic residues" evidence="8">
    <location>
        <begin position="234"/>
        <end position="250"/>
    </location>
</feature>
<dbReference type="InterPro" id="IPR020472">
    <property type="entry name" value="WD40_PAC1"/>
</dbReference>
<sequence length="430" mass="47358">MDSNSTAQPVIFFTETQYPLPSQKFLIPTAWRRYQLSQLVNKALSLEKPVPFDFLVKGEILRGTLSEWCAENGVGEEETLEIEYIESVMPPQKISDLPHEDWVSSVSCQLQGYLVTASYDGQIRMFDYSKNLVTSTQVHSAPLSSVCLISSDETTYTFASSSQDMTAHVTQVVLTSDVTPSSKVLASLHLHTASLSSVSSSINGSNLLTSSWDGLIGLWDTTIPSTDEVPEPLLNERDRKKRRRIEETDKPKRKAPRNVLKSHTARVSKSIFSPSNQTKALSCGFDSTVRIWDTEYGVCEHTFTASERPFLDLAVTKDGTTALATSTDRTMTMYDLRTSSNSLTASSAHFLHPSTPSCVAIGETNSHQVVTGAYDGLVRVWDLRSTKGPVATFKAWDGVKKVLSVDWKRGLVGVGGEGGVEVWRVGEEKS</sequence>
<dbReference type="InterPro" id="IPR001680">
    <property type="entry name" value="WD40_rpt"/>
</dbReference>
<evidence type="ECO:0000256" key="2">
    <source>
        <dbReference type="ARBA" id="ARBA00022552"/>
    </source>
</evidence>
<dbReference type="SUPFAM" id="SSF50978">
    <property type="entry name" value="WD40 repeat-like"/>
    <property type="match status" value="1"/>
</dbReference>
<keyword evidence="1 6" id="KW-0690">Ribosome biogenesis</keyword>
<dbReference type="PROSITE" id="PS50294">
    <property type="entry name" value="WD_REPEATS_REGION"/>
    <property type="match status" value="2"/>
</dbReference>
<keyword evidence="2 6" id="KW-0698">rRNA processing</keyword>
<protein>
    <recommendedName>
        <fullName evidence="6">Ribosome biogenesis protein YTM1</fullName>
    </recommendedName>
</protein>
<dbReference type="GO" id="GO:0005654">
    <property type="term" value="C:nucleoplasm"/>
    <property type="evidence" value="ECO:0007669"/>
    <property type="project" value="UniProtKB-SubCell"/>
</dbReference>
<accession>A0A9P6EK57</accession>
<keyword evidence="5 6" id="KW-0539">Nucleus</keyword>
<dbReference type="GO" id="GO:0005730">
    <property type="term" value="C:nucleolus"/>
    <property type="evidence" value="ECO:0007669"/>
    <property type="project" value="UniProtKB-SubCell"/>
</dbReference>
<organism evidence="10 11">
    <name type="scientific">Crepidotus variabilis</name>
    <dbReference type="NCBI Taxonomy" id="179855"/>
    <lineage>
        <taxon>Eukaryota</taxon>
        <taxon>Fungi</taxon>
        <taxon>Dikarya</taxon>
        <taxon>Basidiomycota</taxon>
        <taxon>Agaricomycotina</taxon>
        <taxon>Agaricomycetes</taxon>
        <taxon>Agaricomycetidae</taxon>
        <taxon>Agaricales</taxon>
        <taxon>Agaricineae</taxon>
        <taxon>Crepidotaceae</taxon>
        <taxon>Crepidotus</taxon>
    </lineage>
</organism>
<dbReference type="InterPro" id="IPR036322">
    <property type="entry name" value="WD40_repeat_dom_sf"/>
</dbReference>
<dbReference type="InterPro" id="IPR012972">
    <property type="entry name" value="NLE"/>
</dbReference>
<dbReference type="Proteomes" id="UP000807306">
    <property type="component" value="Unassembled WGS sequence"/>
</dbReference>
<dbReference type="GO" id="GO:0000466">
    <property type="term" value="P:maturation of 5.8S rRNA from tricistronic rRNA transcript (SSU-rRNA, 5.8S rRNA, LSU-rRNA)"/>
    <property type="evidence" value="ECO:0007669"/>
    <property type="project" value="UniProtKB-UniRule"/>
</dbReference>
<feature type="repeat" description="WD" evidence="7">
    <location>
        <begin position="369"/>
        <end position="391"/>
    </location>
</feature>
<dbReference type="PANTHER" id="PTHR19855">
    <property type="entry name" value="WD40 REPEAT PROTEIN 12, 37"/>
    <property type="match status" value="1"/>
</dbReference>
<dbReference type="InterPro" id="IPR019775">
    <property type="entry name" value="WD40_repeat_CS"/>
</dbReference>
<dbReference type="SMART" id="SM00320">
    <property type="entry name" value="WD40"/>
    <property type="match status" value="7"/>
</dbReference>
<dbReference type="GO" id="GO:0000463">
    <property type="term" value="P:maturation of LSU-rRNA from tricistronic rRNA transcript (SSU-rRNA, 5.8S rRNA, LSU-rRNA)"/>
    <property type="evidence" value="ECO:0007669"/>
    <property type="project" value="UniProtKB-UniRule"/>
</dbReference>
<keyword evidence="3 7" id="KW-0853">WD repeat</keyword>
<dbReference type="PANTHER" id="PTHR19855:SF11">
    <property type="entry name" value="RIBOSOME BIOGENESIS PROTEIN WDR12"/>
    <property type="match status" value="1"/>
</dbReference>
<dbReference type="InterPro" id="IPR028599">
    <property type="entry name" value="WDR12/Ytm1"/>
</dbReference>
<comment type="caution">
    <text evidence="10">The sequence shown here is derived from an EMBL/GenBank/DDBJ whole genome shotgun (WGS) entry which is preliminary data.</text>
</comment>
<dbReference type="EMBL" id="MU157836">
    <property type="protein sequence ID" value="KAF9531251.1"/>
    <property type="molecule type" value="Genomic_DNA"/>
</dbReference>
<dbReference type="Gene3D" id="2.130.10.10">
    <property type="entry name" value="YVTN repeat-like/Quinoprotein amine dehydrogenase"/>
    <property type="match status" value="1"/>
</dbReference>
<evidence type="ECO:0000256" key="5">
    <source>
        <dbReference type="ARBA" id="ARBA00023242"/>
    </source>
</evidence>
<dbReference type="OrthoDB" id="10251381at2759"/>
<keyword evidence="4" id="KW-0677">Repeat</keyword>
<gene>
    <name evidence="6" type="primary">YTM1</name>
    <name evidence="10" type="ORF">CPB83DRAFT_131072</name>
</gene>
<evidence type="ECO:0000256" key="6">
    <source>
        <dbReference type="HAMAP-Rule" id="MF_03029"/>
    </source>
</evidence>
<evidence type="ECO:0000256" key="3">
    <source>
        <dbReference type="ARBA" id="ARBA00022574"/>
    </source>
</evidence>
<feature type="repeat" description="WD" evidence="7">
    <location>
        <begin position="188"/>
        <end position="220"/>
    </location>
</feature>
<name>A0A9P6EK57_9AGAR</name>
<proteinExistence type="inferred from homology"/>
<dbReference type="PROSITE" id="PS00678">
    <property type="entry name" value="WD_REPEATS_1"/>
    <property type="match status" value="2"/>
</dbReference>
<evidence type="ECO:0000313" key="11">
    <source>
        <dbReference type="Proteomes" id="UP000807306"/>
    </source>
</evidence>
<evidence type="ECO:0000256" key="8">
    <source>
        <dbReference type="SAM" id="MobiDB-lite"/>
    </source>
</evidence>
<comment type="similarity">
    <text evidence="6">Belongs to the WD repeat WDR12/YTM1 family.</text>
</comment>
<dbReference type="InterPro" id="IPR015943">
    <property type="entry name" value="WD40/YVTN_repeat-like_dom_sf"/>
</dbReference>
<dbReference type="GO" id="GO:0030687">
    <property type="term" value="C:preribosome, large subunit precursor"/>
    <property type="evidence" value="ECO:0007669"/>
    <property type="project" value="UniProtKB-UniRule"/>
</dbReference>
<dbReference type="AlphaFoldDB" id="A0A9P6EK57"/>
<dbReference type="GO" id="GO:0043021">
    <property type="term" value="F:ribonucleoprotein complex binding"/>
    <property type="evidence" value="ECO:0007669"/>
    <property type="project" value="UniProtKB-UniRule"/>
</dbReference>